<sequence>MFLPSSGYLPSPPNHLTMQFPSTLAFITLLVSLPLTMHAQNTPNDYIIQESVDLSKGGQLSILSSDGRVVFRLTKSLHTPSNGKTTSVLTDNSLKRLFSLISSNDDCTVKSTFSQPVISKDGLAKRTYSYNPRNYQKDVWRFNVYDDAAGVRQYYKFIQNHTNKGGFIYSVAKGRGNILVGRLRGVKIDKIHG</sequence>
<keyword evidence="4" id="KW-1185">Reference proteome</keyword>
<dbReference type="EMBL" id="VDEP01000203">
    <property type="protein sequence ID" value="KAA1124571.1"/>
    <property type="molecule type" value="Genomic_DNA"/>
</dbReference>
<organism evidence="2 4">
    <name type="scientific">Puccinia graminis f. sp. tritici</name>
    <dbReference type="NCBI Taxonomy" id="56615"/>
    <lineage>
        <taxon>Eukaryota</taxon>
        <taxon>Fungi</taxon>
        <taxon>Dikarya</taxon>
        <taxon>Basidiomycota</taxon>
        <taxon>Pucciniomycotina</taxon>
        <taxon>Pucciniomycetes</taxon>
        <taxon>Pucciniales</taxon>
        <taxon>Pucciniaceae</taxon>
        <taxon>Puccinia</taxon>
    </lineage>
</organism>
<dbReference type="AlphaFoldDB" id="A0A5B0Q345"/>
<dbReference type="Proteomes" id="UP000325313">
    <property type="component" value="Unassembled WGS sequence"/>
</dbReference>
<evidence type="ECO:0000256" key="1">
    <source>
        <dbReference type="SAM" id="SignalP"/>
    </source>
</evidence>
<evidence type="ECO:0000313" key="4">
    <source>
        <dbReference type="Proteomes" id="UP000324748"/>
    </source>
</evidence>
<evidence type="ECO:0000313" key="3">
    <source>
        <dbReference type="EMBL" id="KAA1124571.1"/>
    </source>
</evidence>
<dbReference type="EMBL" id="VSWC01000029">
    <property type="protein sequence ID" value="KAA1107635.1"/>
    <property type="molecule type" value="Genomic_DNA"/>
</dbReference>
<feature type="chain" id="PRO_5036137900" evidence="1">
    <location>
        <begin position="40"/>
        <end position="193"/>
    </location>
</feature>
<gene>
    <name evidence="2" type="ORF">PGT21_020421</name>
    <name evidence="3" type="ORF">PGTUg99_017494</name>
</gene>
<dbReference type="Proteomes" id="UP000324748">
    <property type="component" value="Unassembled WGS sequence"/>
</dbReference>
<name>A0A5B0Q345_PUCGR</name>
<dbReference type="OrthoDB" id="2495482at2759"/>
<proteinExistence type="predicted"/>
<accession>A0A5B0Q345</accession>
<comment type="caution">
    <text evidence="2">The sequence shown here is derived from an EMBL/GenBank/DDBJ whole genome shotgun (WGS) entry which is preliminary data.</text>
</comment>
<reference evidence="4 5" key="1">
    <citation type="submission" date="2019-05" db="EMBL/GenBank/DDBJ databases">
        <title>Emergence of the Ug99 lineage of the wheat stem rust pathogen through somatic hybridization.</title>
        <authorList>
            <person name="Li F."/>
            <person name="Upadhyaya N.M."/>
            <person name="Sperschneider J."/>
            <person name="Matny O."/>
            <person name="Nguyen-Phuc H."/>
            <person name="Mago R."/>
            <person name="Raley C."/>
            <person name="Miller M.E."/>
            <person name="Silverstein K.A.T."/>
            <person name="Henningsen E."/>
            <person name="Hirsch C.D."/>
            <person name="Visser B."/>
            <person name="Pretorius Z.A."/>
            <person name="Steffenson B.J."/>
            <person name="Schwessinger B."/>
            <person name="Dodds P.N."/>
            <person name="Figueroa M."/>
        </authorList>
    </citation>
    <scope>NUCLEOTIDE SEQUENCE [LARGE SCALE GENOMIC DNA]</scope>
    <source>
        <strain evidence="2">21-0</strain>
        <strain evidence="3 5">Ug99</strain>
    </source>
</reference>
<feature type="signal peptide" evidence="1">
    <location>
        <begin position="1"/>
        <end position="39"/>
    </location>
</feature>
<evidence type="ECO:0000313" key="2">
    <source>
        <dbReference type="EMBL" id="KAA1107635.1"/>
    </source>
</evidence>
<protein>
    <submittedName>
        <fullName evidence="2">Uncharacterized protein</fullName>
    </submittedName>
</protein>
<evidence type="ECO:0000313" key="5">
    <source>
        <dbReference type="Proteomes" id="UP000325313"/>
    </source>
</evidence>
<keyword evidence="1" id="KW-0732">Signal</keyword>